<comment type="caution">
    <text evidence="3">The sequence shown here is derived from an EMBL/GenBank/DDBJ whole genome shotgun (WGS) entry which is preliminary data.</text>
</comment>
<sequence>MVSIKQSGIFVRNLSIFILILSVLIPLRYGSIDPEYLCIRCMHSLLSLTYTVIRDENRPTLSADYRAFETLLRLRSVYELDPSADTTTVVKELRSLFTLATIIPKPKSCQIQKQIYNHQGHTVEAYWVNHRGTNEQPRTQNILMYLHGGAYLAGDIHSYSGYGCYLSHLFNMSLIHVEYRLAPEHPLPRAVDDVVALYHALLSENITSSQIMIMGESAGGGLSLLTIQNLISRHYAIPRCVVLVSPWTDLSSSGESYIRNRPADVLIRPEILSWTIEQVLGDNHEQIKRDDPVYSPMFGSFERFPPMYITVGTAEVLEDDSRHVFYKAKQAGVEVTLEEGLHLAHAYPLFYPYYPEARNTLDNIKRWIKEKAIH</sequence>
<evidence type="ECO:0000259" key="2">
    <source>
        <dbReference type="Pfam" id="PF07859"/>
    </source>
</evidence>
<dbReference type="PANTHER" id="PTHR48081">
    <property type="entry name" value="AB HYDROLASE SUPERFAMILY PROTEIN C4A8.06C"/>
    <property type="match status" value="1"/>
</dbReference>
<dbReference type="EMBL" id="CAJNOJ010000165">
    <property type="protein sequence ID" value="CAF1228549.1"/>
    <property type="molecule type" value="Genomic_DNA"/>
</dbReference>
<dbReference type="Proteomes" id="UP000663828">
    <property type="component" value="Unassembled WGS sequence"/>
</dbReference>
<dbReference type="EMBL" id="CAJNOR010000093">
    <property type="protein sequence ID" value="CAF0793820.1"/>
    <property type="molecule type" value="Genomic_DNA"/>
</dbReference>
<dbReference type="InterPro" id="IPR029058">
    <property type="entry name" value="AB_hydrolase_fold"/>
</dbReference>
<dbReference type="Proteomes" id="UP000663852">
    <property type="component" value="Unassembled WGS sequence"/>
</dbReference>
<name>A0A813S443_ADIRI</name>
<dbReference type="OrthoDB" id="408631at2759"/>
<dbReference type="SUPFAM" id="SSF53474">
    <property type="entry name" value="alpha/beta-Hydrolases"/>
    <property type="match status" value="1"/>
</dbReference>
<dbReference type="InterPro" id="IPR050300">
    <property type="entry name" value="GDXG_lipolytic_enzyme"/>
</dbReference>
<dbReference type="PANTHER" id="PTHR48081:SF8">
    <property type="entry name" value="ALPHA_BETA HYDROLASE FOLD-3 DOMAIN-CONTAINING PROTEIN-RELATED"/>
    <property type="match status" value="1"/>
</dbReference>
<keyword evidence="1" id="KW-0378">Hydrolase</keyword>
<dbReference type="Pfam" id="PF07859">
    <property type="entry name" value="Abhydrolase_3"/>
    <property type="match status" value="1"/>
</dbReference>
<proteinExistence type="predicted"/>
<organism evidence="3 5">
    <name type="scientific">Adineta ricciae</name>
    <name type="common">Rotifer</name>
    <dbReference type="NCBI Taxonomy" id="249248"/>
    <lineage>
        <taxon>Eukaryota</taxon>
        <taxon>Metazoa</taxon>
        <taxon>Spiralia</taxon>
        <taxon>Gnathifera</taxon>
        <taxon>Rotifera</taxon>
        <taxon>Eurotatoria</taxon>
        <taxon>Bdelloidea</taxon>
        <taxon>Adinetida</taxon>
        <taxon>Adinetidae</taxon>
        <taxon>Adineta</taxon>
    </lineage>
</organism>
<keyword evidence="5" id="KW-1185">Reference proteome</keyword>
<dbReference type="AlphaFoldDB" id="A0A813S443"/>
<dbReference type="GO" id="GO:0016787">
    <property type="term" value="F:hydrolase activity"/>
    <property type="evidence" value="ECO:0007669"/>
    <property type="project" value="UniProtKB-KW"/>
</dbReference>
<dbReference type="InterPro" id="IPR013094">
    <property type="entry name" value="AB_hydrolase_3"/>
</dbReference>
<reference evidence="3" key="1">
    <citation type="submission" date="2021-02" db="EMBL/GenBank/DDBJ databases">
        <authorList>
            <person name="Nowell W R."/>
        </authorList>
    </citation>
    <scope>NUCLEOTIDE SEQUENCE</scope>
</reference>
<dbReference type="Gene3D" id="3.40.50.1820">
    <property type="entry name" value="alpha/beta hydrolase"/>
    <property type="match status" value="1"/>
</dbReference>
<evidence type="ECO:0000313" key="3">
    <source>
        <dbReference type="EMBL" id="CAF0793820.1"/>
    </source>
</evidence>
<evidence type="ECO:0000313" key="5">
    <source>
        <dbReference type="Proteomes" id="UP000663828"/>
    </source>
</evidence>
<protein>
    <recommendedName>
        <fullName evidence="2">Alpha/beta hydrolase fold-3 domain-containing protein</fullName>
    </recommendedName>
</protein>
<evidence type="ECO:0000313" key="4">
    <source>
        <dbReference type="EMBL" id="CAF1228549.1"/>
    </source>
</evidence>
<evidence type="ECO:0000256" key="1">
    <source>
        <dbReference type="ARBA" id="ARBA00022801"/>
    </source>
</evidence>
<feature type="domain" description="Alpha/beta hydrolase fold-3" evidence="2">
    <location>
        <begin position="143"/>
        <end position="347"/>
    </location>
</feature>
<accession>A0A813S443</accession>
<gene>
    <name evidence="4" type="ORF">EDS130_LOCUS26804</name>
    <name evidence="3" type="ORF">XAT740_LOCUS2621</name>
</gene>